<keyword evidence="4" id="KW-1185">Reference proteome</keyword>
<comment type="caution">
    <text evidence="3">The sequence shown here is derived from an EMBL/GenBank/DDBJ whole genome shotgun (WGS) entry which is preliminary data.</text>
</comment>
<evidence type="ECO:0000313" key="4">
    <source>
        <dbReference type="Proteomes" id="UP000187209"/>
    </source>
</evidence>
<evidence type="ECO:0000313" key="3">
    <source>
        <dbReference type="EMBL" id="OMJ92159.1"/>
    </source>
</evidence>
<protein>
    <recommendedName>
        <fullName evidence="2">LITAF domain-containing protein</fullName>
    </recommendedName>
</protein>
<dbReference type="Pfam" id="PF10601">
    <property type="entry name" value="zf-LITAF-like"/>
    <property type="match status" value="1"/>
</dbReference>
<dbReference type="EMBL" id="MPUH01000067">
    <property type="protein sequence ID" value="OMJ92159.1"/>
    <property type="molecule type" value="Genomic_DNA"/>
</dbReference>
<feature type="region of interest" description="Disordered" evidence="1">
    <location>
        <begin position="147"/>
        <end position="170"/>
    </location>
</feature>
<feature type="domain" description="LITAF" evidence="2">
    <location>
        <begin position="186"/>
        <end position="268"/>
    </location>
</feature>
<reference evidence="3 4" key="1">
    <citation type="submission" date="2016-11" db="EMBL/GenBank/DDBJ databases">
        <title>The macronuclear genome of Stentor coeruleus: a giant cell with tiny introns.</title>
        <authorList>
            <person name="Slabodnick M."/>
            <person name="Ruby J.G."/>
            <person name="Reiff S.B."/>
            <person name="Swart E.C."/>
            <person name="Gosai S."/>
            <person name="Prabakaran S."/>
            <person name="Witkowska E."/>
            <person name="Larue G.E."/>
            <person name="Fisher S."/>
            <person name="Freeman R.M."/>
            <person name="Gunawardena J."/>
            <person name="Chu W."/>
            <person name="Stover N.A."/>
            <person name="Gregory B.D."/>
            <person name="Nowacki M."/>
            <person name="Derisi J."/>
            <person name="Roy S.W."/>
            <person name="Marshall W.F."/>
            <person name="Sood P."/>
        </authorList>
    </citation>
    <scope>NUCLEOTIDE SEQUENCE [LARGE SCALE GENOMIC DNA]</scope>
    <source>
        <strain evidence="3">WM001</strain>
    </source>
</reference>
<organism evidence="3 4">
    <name type="scientific">Stentor coeruleus</name>
    <dbReference type="NCBI Taxonomy" id="5963"/>
    <lineage>
        <taxon>Eukaryota</taxon>
        <taxon>Sar</taxon>
        <taxon>Alveolata</taxon>
        <taxon>Ciliophora</taxon>
        <taxon>Postciliodesmatophora</taxon>
        <taxon>Heterotrichea</taxon>
        <taxon>Heterotrichida</taxon>
        <taxon>Stentoridae</taxon>
        <taxon>Stentor</taxon>
    </lineage>
</organism>
<name>A0A1R2CT13_9CILI</name>
<evidence type="ECO:0000259" key="2">
    <source>
        <dbReference type="PROSITE" id="PS51837"/>
    </source>
</evidence>
<proteinExistence type="predicted"/>
<gene>
    <name evidence="3" type="ORF">SteCoe_5149</name>
</gene>
<accession>A0A1R2CT13</accession>
<dbReference type="AlphaFoldDB" id="A0A1R2CT13"/>
<dbReference type="InterPro" id="IPR006629">
    <property type="entry name" value="LITAF"/>
</dbReference>
<dbReference type="Proteomes" id="UP000187209">
    <property type="component" value="Unassembled WGS sequence"/>
</dbReference>
<dbReference type="PROSITE" id="PS51837">
    <property type="entry name" value="LITAF"/>
    <property type="match status" value="1"/>
</dbReference>
<sequence>MSLEMNINLALIDEKNPLDTSSSVNMMSNSILARGLDDIYSPYASNEMYILGTPLDTQKSSQFSDLYASHASCEYKAISFTEEMEKTPNTHNQQCSVVEKSAINNYKIMLESLPESMRTISDLSFDENTKPTPIHKKEIRSSTIYTNLSSDSGHTHTEPASPHVLEDSKRDNMPDIAKSKIKQNLITRPTASIRNSTFALTNRIYCMKCNAETYTNVSFQMKDMNLWGSIGFFFTAIKCCGEPRALSRYQDIVHSCKKCGSIVARISTV</sequence>
<evidence type="ECO:0000256" key="1">
    <source>
        <dbReference type="SAM" id="MobiDB-lite"/>
    </source>
</evidence>
<dbReference type="OrthoDB" id="324515at2759"/>